<dbReference type="KEGG" id="aqt:FN924_00115"/>
<evidence type="ECO:0000313" key="2">
    <source>
        <dbReference type="Proteomes" id="UP000315215"/>
    </source>
</evidence>
<protein>
    <recommendedName>
        <fullName evidence="3">Spore coat protein D</fullName>
    </recommendedName>
</protein>
<evidence type="ECO:0008006" key="3">
    <source>
        <dbReference type="Google" id="ProtNLM"/>
    </source>
</evidence>
<sequence length="67" mass="7859">MSRPMKPIVCPPKYVVHNRYTPRVVPYIHPVVHVNRNHIVNIPRHIVRPVVRNEVVDPGYPTQCRNC</sequence>
<name>A0A516KBN9_9BACI</name>
<dbReference type="AlphaFoldDB" id="A0A516KBN9"/>
<dbReference type="EMBL" id="CP041666">
    <property type="protein sequence ID" value="QDP38786.1"/>
    <property type="molecule type" value="Genomic_DNA"/>
</dbReference>
<proteinExistence type="predicted"/>
<evidence type="ECO:0000313" key="1">
    <source>
        <dbReference type="EMBL" id="QDP38786.1"/>
    </source>
</evidence>
<accession>A0A516KBN9</accession>
<keyword evidence="2" id="KW-1185">Reference proteome</keyword>
<organism evidence="1 2">
    <name type="scientific">Radiobacillus deserti</name>
    <dbReference type="NCBI Taxonomy" id="2594883"/>
    <lineage>
        <taxon>Bacteria</taxon>
        <taxon>Bacillati</taxon>
        <taxon>Bacillota</taxon>
        <taxon>Bacilli</taxon>
        <taxon>Bacillales</taxon>
        <taxon>Bacillaceae</taxon>
        <taxon>Radiobacillus</taxon>
    </lineage>
</organism>
<dbReference type="Proteomes" id="UP000315215">
    <property type="component" value="Chromosome"/>
</dbReference>
<reference evidence="1 2" key="1">
    <citation type="submission" date="2019-07" db="EMBL/GenBank/DDBJ databases">
        <authorList>
            <person name="Li J."/>
        </authorList>
    </citation>
    <scope>NUCLEOTIDE SEQUENCE [LARGE SCALE GENOMIC DNA]</scope>
    <source>
        <strain evidence="1 2">TKL69</strain>
    </source>
</reference>
<gene>
    <name evidence="1" type="ORF">FN924_00115</name>
</gene>